<dbReference type="OrthoDB" id="8970804at2"/>
<protein>
    <submittedName>
        <fullName evidence="1">Uncharacterized protein</fullName>
    </submittedName>
</protein>
<dbReference type="EMBL" id="SGXM01000002">
    <property type="protein sequence ID" value="RZT39306.1"/>
    <property type="molecule type" value="Genomic_DNA"/>
</dbReference>
<name>A0A4Q7RZI6_9BURK</name>
<evidence type="ECO:0000313" key="1">
    <source>
        <dbReference type="EMBL" id="RZT39306.1"/>
    </source>
</evidence>
<organism evidence="1 2">
    <name type="scientific">Cupriavidus agavae</name>
    <dbReference type="NCBI Taxonomy" id="1001822"/>
    <lineage>
        <taxon>Bacteria</taxon>
        <taxon>Pseudomonadati</taxon>
        <taxon>Pseudomonadota</taxon>
        <taxon>Betaproteobacteria</taxon>
        <taxon>Burkholderiales</taxon>
        <taxon>Burkholderiaceae</taxon>
        <taxon>Cupriavidus</taxon>
    </lineage>
</organism>
<accession>A0A4Q7RZI6</accession>
<keyword evidence="2" id="KW-1185">Reference proteome</keyword>
<reference evidence="1 2" key="1">
    <citation type="journal article" date="2015" name="Stand. Genomic Sci.">
        <title>Genomic Encyclopedia of Bacterial and Archaeal Type Strains, Phase III: the genomes of soil and plant-associated and newly described type strains.</title>
        <authorList>
            <person name="Whitman W.B."/>
            <person name="Woyke T."/>
            <person name="Klenk H.P."/>
            <person name="Zhou Y."/>
            <person name="Lilburn T.G."/>
            <person name="Beck B.J."/>
            <person name="De Vos P."/>
            <person name="Vandamme P."/>
            <person name="Eisen J.A."/>
            <person name="Garrity G."/>
            <person name="Hugenholtz P."/>
            <person name="Kyrpides N.C."/>
        </authorList>
    </citation>
    <scope>NUCLEOTIDE SEQUENCE [LARGE SCALE GENOMIC DNA]</scope>
    <source>
        <strain evidence="1 2">ASC-9842</strain>
    </source>
</reference>
<dbReference type="Proteomes" id="UP000291078">
    <property type="component" value="Unassembled WGS sequence"/>
</dbReference>
<comment type="caution">
    <text evidence="1">The sequence shown here is derived from an EMBL/GenBank/DDBJ whole genome shotgun (WGS) entry which is preliminary data.</text>
</comment>
<evidence type="ECO:0000313" key="2">
    <source>
        <dbReference type="Proteomes" id="UP000291078"/>
    </source>
</evidence>
<proteinExistence type="predicted"/>
<dbReference type="RefSeq" id="WP_130391490.1">
    <property type="nucleotide sequence ID" value="NZ_SGXM01000002.1"/>
</dbReference>
<sequence>MNATLLTILSLGLVSLGVTVTYILATITPMGILATAQDHGRFAGLGSAESETGIGSSVSDTVLQPRFLHA</sequence>
<dbReference type="AlphaFoldDB" id="A0A4Q7RZI6"/>
<gene>
    <name evidence="1" type="ORF">EV147_2501</name>
</gene>